<dbReference type="SUPFAM" id="SSF52172">
    <property type="entry name" value="CheY-like"/>
    <property type="match status" value="1"/>
</dbReference>
<feature type="domain" description="HTH luxR-type" evidence="4">
    <location>
        <begin position="158"/>
        <end position="223"/>
    </location>
</feature>
<proteinExistence type="predicted"/>
<keyword evidence="1 3" id="KW-0597">Phosphoprotein</keyword>
<dbReference type="SUPFAM" id="SSF46894">
    <property type="entry name" value="C-terminal effector domain of the bipartite response regulators"/>
    <property type="match status" value="1"/>
</dbReference>
<evidence type="ECO:0000256" key="3">
    <source>
        <dbReference type="PROSITE-ProRule" id="PRU00169"/>
    </source>
</evidence>
<name>A0ABP4QS03_9ACTN</name>
<evidence type="ECO:0000259" key="5">
    <source>
        <dbReference type="PROSITE" id="PS50110"/>
    </source>
</evidence>
<evidence type="ECO:0000256" key="1">
    <source>
        <dbReference type="ARBA" id="ARBA00022553"/>
    </source>
</evidence>
<dbReference type="InterPro" id="IPR011006">
    <property type="entry name" value="CheY-like_superfamily"/>
</dbReference>
<protein>
    <submittedName>
        <fullName evidence="6">Response regulator transcription factor</fullName>
    </submittedName>
</protein>
<reference evidence="7" key="1">
    <citation type="journal article" date="2019" name="Int. J. Syst. Evol. Microbiol.">
        <title>The Global Catalogue of Microorganisms (GCM) 10K type strain sequencing project: providing services to taxonomists for standard genome sequencing and annotation.</title>
        <authorList>
            <consortium name="The Broad Institute Genomics Platform"/>
            <consortium name="The Broad Institute Genome Sequencing Center for Infectious Disease"/>
            <person name="Wu L."/>
            <person name="Ma J."/>
        </authorList>
    </citation>
    <scope>NUCLEOTIDE SEQUENCE [LARGE SCALE GENOMIC DNA]</scope>
    <source>
        <strain evidence="7">JCM 14306</strain>
    </source>
</reference>
<dbReference type="PANTHER" id="PTHR43214:SF38">
    <property type="entry name" value="NITRATE_NITRITE RESPONSE REGULATOR PROTEIN NARL"/>
    <property type="match status" value="1"/>
</dbReference>
<dbReference type="InterPro" id="IPR000792">
    <property type="entry name" value="Tscrpt_reg_LuxR_C"/>
</dbReference>
<dbReference type="InterPro" id="IPR001789">
    <property type="entry name" value="Sig_transdc_resp-reg_receiver"/>
</dbReference>
<dbReference type="RefSeq" id="WP_344107966.1">
    <property type="nucleotide sequence ID" value="NZ_BAAANE010000002.1"/>
</dbReference>
<dbReference type="Gene3D" id="3.40.50.2300">
    <property type="match status" value="1"/>
</dbReference>
<comment type="caution">
    <text evidence="6">The sequence shown here is derived from an EMBL/GenBank/DDBJ whole genome shotgun (WGS) entry which is preliminary data.</text>
</comment>
<dbReference type="Proteomes" id="UP001501319">
    <property type="component" value="Unassembled WGS sequence"/>
</dbReference>
<dbReference type="PRINTS" id="PR00038">
    <property type="entry name" value="HTHLUXR"/>
</dbReference>
<dbReference type="EMBL" id="BAAANE010000002">
    <property type="protein sequence ID" value="GAA1620431.1"/>
    <property type="molecule type" value="Genomic_DNA"/>
</dbReference>
<feature type="modified residue" description="4-aspartylphosphate" evidence="3">
    <location>
        <position position="72"/>
    </location>
</feature>
<dbReference type="Pfam" id="PF00072">
    <property type="entry name" value="Response_reg"/>
    <property type="match status" value="1"/>
</dbReference>
<dbReference type="InterPro" id="IPR039420">
    <property type="entry name" value="WalR-like"/>
</dbReference>
<keyword evidence="7" id="KW-1185">Reference proteome</keyword>
<dbReference type="CDD" id="cd17535">
    <property type="entry name" value="REC_NarL-like"/>
    <property type="match status" value="1"/>
</dbReference>
<dbReference type="InterPro" id="IPR058245">
    <property type="entry name" value="NreC/VraR/RcsB-like_REC"/>
</dbReference>
<dbReference type="PROSITE" id="PS50043">
    <property type="entry name" value="HTH_LUXR_2"/>
    <property type="match status" value="1"/>
</dbReference>
<evidence type="ECO:0000256" key="2">
    <source>
        <dbReference type="ARBA" id="ARBA00023125"/>
    </source>
</evidence>
<sequence length="231" mass="24298">MTTVSDRDGQRTATIVGRATRVMIVDDHQTFAQLLALAVSSQPDFECIGTAGTGAEALRLATQLLPDLVVMDIELDQESGLDVTRKLREAVPNVVVVVVTAHRDADWVVRAAQAGANAFAPKSGALDEMLTILRDARSGAMTVASSMFATVPSRSPSADPGAASLTSREREVLTLLGKGVAPVAVARLLGITVNTARGYVKSIHAKLGVRSQLEAVLKAQRLGIIETSDDA</sequence>
<organism evidence="6 7">
    <name type="scientific">Kribbella alba</name>
    <dbReference type="NCBI Taxonomy" id="190197"/>
    <lineage>
        <taxon>Bacteria</taxon>
        <taxon>Bacillati</taxon>
        <taxon>Actinomycetota</taxon>
        <taxon>Actinomycetes</taxon>
        <taxon>Propionibacteriales</taxon>
        <taxon>Kribbellaceae</taxon>
        <taxon>Kribbella</taxon>
    </lineage>
</organism>
<evidence type="ECO:0000259" key="4">
    <source>
        <dbReference type="PROSITE" id="PS50043"/>
    </source>
</evidence>
<dbReference type="SMART" id="SM00421">
    <property type="entry name" value="HTH_LUXR"/>
    <property type="match status" value="1"/>
</dbReference>
<dbReference type="PANTHER" id="PTHR43214">
    <property type="entry name" value="TWO-COMPONENT RESPONSE REGULATOR"/>
    <property type="match status" value="1"/>
</dbReference>
<evidence type="ECO:0000313" key="7">
    <source>
        <dbReference type="Proteomes" id="UP001501319"/>
    </source>
</evidence>
<dbReference type="SMART" id="SM00448">
    <property type="entry name" value="REC"/>
    <property type="match status" value="1"/>
</dbReference>
<dbReference type="Pfam" id="PF00196">
    <property type="entry name" value="GerE"/>
    <property type="match status" value="1"/>
</dbReference>
<gene>
    <name evidence="6" type="ORF">GCM10009744_04040</name>
</gene>
<keyword evidence="2" id="KW-0238">DNA-binding</keyword>
<evidence type="ECO:0000313" key="6">
    <source>
        <dbReference type="EMBL" id="GAA1620431.1"/>
    </source>
</evidence>
<dbReference type="InterPro" id="IPR016032">
    <property type="entry name" value="Sig_transdc_resp-reg_C-effctor"/>
</dbReference>
<dbReference type="CDD" id="cd06170">
    <property type="entry name" value="LuxR_C_like"/>
    <property type="match status" value="1"/>
</dbReference>
<dbReference type="PROSITE" id="PS50110">
    <property type="entry name" value="RESPONSE_REGULATORY"/>
    <property type="match status" value="1"/>
</dbReference>
<accession>A0ABP4QS03</accession>
<feature type="domain" description="Response regulatory" evidence="5">
    <location>
        <begin position="21"/>
        <end position="137"/>
    </location>
</feature>